<accession>A0A062U495</accession>
<gene>
    <name evidence="1" type="ORF">HY30_08210</name>
</gene>
<comment type="caution">
    <text evidence="1">The sequence shown here is derived from an EMBL/GenBank/DDBJ whole genome shotgun (WGS) entry which is preliminary data.</text>
</comment>
<keyword evidence="2" id="KW-1185">Reference proteome</keyword>
<evidence type="ECO:0000313" key="1">
    <source>
        <dbReference type="EMBL" id="KCZ55136.1"/>
    </source>
</evidence>
<protein>
    <submittedName>
        <fullName evidence="1">Uncharacterized protein</fullName>
    </submittedName>
</protein>
<dbReference type="SUPFAM" id="SSF51735">
    <property type="entry name" value="NAD(P)-binding Rossmann-fold domains"/>
    <property type="match status" value="1"/>
</dbReference>
<dbReference type="InterPro" id="IPR036291">
    <property type="entry name" value="NAD(P)-bd_dom_sf"/>
</dbReference>
<name>A0A062U495_9PROT</name>
<dbReference type="Proteomes" id="UP000027190">
    <property type="component" value="Unassembled WGS sequence"/>
</dbReference>
<dbReference type="EMBL" id="AWFG01000063">
    <property type="protein sequence ID" value="KCZ55136.1"/>
    <property type="molecule type" value="Genomic_DNA"/>
</dbReference>
<dbReference type="eggNOG" id="COG1028">
    <property type="taxonomic scope" value="Bacteria"/>
</dbReference>
<dbReference type="Gene3D" id="3.40.50.720">
    <property type="entry name" value="NAD(P)-binding Rossmann-like Domain"/>
    <property type="match status" value="1"/>
</dbReference>
<dbReference type="STRING" id="1280947.HY30_08210"/>
<proteinExistence type="predicted"/>
<dbReference type="AlphaFoldDB" id="A0A062U495"/>
<dbReference type="PATRIC" id="fig|1280947.3.peg.3083"/>
<organism evidence="1 2">
    <name type="scientific">Hyphomonas chukchiensis</name>
    <dbReference type="NCBI Taxonomy" id="1280947"/>
    <lineage>
        <taxon>Bacteria</taxon>
        <taxon>Pseudomonadati</taxon>
        <taxon>Pseudomonadota</taxon>
        <taxon>Alphaproteobacteria</taxon>
        <taxon>Hyphomonadales</taxon>
        <taxon>Hyphomonadaceae</taxon>
        <taxon>Hyphomonas</taxon>
    </lineage>
</organism>
<evidence type="ECO:0000313" key="2">
    <source>
        <dbReference type="Proteomes" id="UP000027190"/>
    </source>
</evidence>
<reference evidence="1 2" key="1">
    <citation type="journal article" date="2014" name="Antonie Van Leeuwenhoek">
        <title>Hyphomonas beringensis sp. nov. and Hyphomonas chukchiensis sp. nov., isolated from surface seawater of the Bering Sea and Chukchi Sea.</title>
        <authorList>
            <person name="Li C."/>
            <person name="Lai Q."/>
            <person name="Li G."/>
            <person name="Dong C."/>
            <person name="Wang J."/>
            <person name="Liao Y."/>
            <person name="Shao Z."/>
        </authorList>
    </citation>
    <scope>NUCLEOTIDE SEQUENCE [LARGE SCALE GENOMIC DNA]</scope>
    <source>
        <strain evidence="1 2">BH-BN04-4</strain>
    </source>
</reference>
<sequence>MKEAEYAKRLVDLAECAFGGLDVEFNNTGIIGDVGPITDMAPENWHDVIAVWSKERNQTAFYGFCTLISGELAQCNYSVKASGRKQLAPPYANSVSADNAS</sequence>